<feature type="compositionally biased region" description="Acidic residues" evidence="6">
    <location>
        <begin position="275"/>
        <end position="292"/>
    </location>
</feature>
<name>Q6CXF6_KLULA</name>
<evidence type="ECO:0000259" key="7">
    <source>
        <dbReference type="Pfam" id="PF04182"/>
    </source>
</evidence>
<dbReference type="eggNOG" id="ENOG502QVPM">
    <property type="taxonomic scope" value="Eukaryota"/>
</dbReference>
<evidence type="ECO:0000256" key="5">
    <source>
        <dbReference type="ARBA" id="ARBA00023242"/>
    </source>
</evidence>
<dbReference type="KEGG" id="kla:KLLA0_A08734g"/>
<proteinExistence type="predicted"/>
<dbReference type="InterPro" id="IPR049543">
    <property type="entry name" value="WHD_TFC3"/>
</dbReference>
<dbReference type="GO" id="GO:0042791">
    <property type="term" value="P:5S class rRNA transcription by RNA polymerase III"/>
    <property type="evidence" value="ECO:0007669"/>
    <property type="project" value="TreeGrafter"/>
</dbReference>
<feature type="domain" description="Transcription factor tau subunit sfc3/Tfc3 C-terminal" evidence="8">
    <location>
        <begin position="740"/>
        <end position="1118"/>
    </location>
</feature>
<dbReference type="Pfam" id="PF04182">
    <property type="entry name" value="B-block_TFIIIC"/>
    <property type="match status" value="1"/>
</dbReference>
<feature type="domain" description="Transcription factor tau 138 kDa subunit extended winged helix" evidence="9">
    <location>
        <begin position="548"/>
        <end position="638"/>
    </location>
</feature>
<gene>
    <name evidence="10" type="ORF">KLLA0_A08734g</name>
</gene>
<dbReference type="Pfam" id="PF20222">
    <property type="entry name" value="DUF6581"/>
    <property type="match status" value="1"/>
</dbReference>
<dbReference type="CDD" id="cd16169">
    <property type="entry name" value="Tau138_eWH"/>
    <property type="match status" value="1"/>
</dbReference>
<feature type="region of interest" description="Disordered" evidence="6">
    <location>
        <begin position="702"/>
        <end position="740"/>
    </location>
</feature>
<dbReference type="EMBL" id="CR382121">
    <property type="protein sequence ID" value="CAH02971.1"/>
    <property type="molecule type" value="Genomic_DNA"/>
</dbReference>
<protein>
    <submittedName>
        <fullName evidence="10">KLLA0A08734p</fullName>
    </submittedName>
</protein>
<accession>Q6CXF6</accession>
<dbReference type="InterPro" id="IPR046488">
    <property type="entry name" value="Sfc3/Tfc3_C"/>
</dbReference>
<dbReference type="FunCoup" id="Q6CXF6">
    <property type="interactions" value="38"/>
</dbReference>
<dbReference type="STRING" id="284590.Q6CXF6"/>
<dbReference type="InterPro" id="IPR035625">
    <property type="entry name" value="Tfc3-like_eWH"/>
</dbReference>
<evidence type="ECO:0000256" key="3">
    <source>
        <dbReference type="ARBA" id="ARBA00023125"/>
    </source>
</evidence>
<comment type="subcellular location">
    <subcellularLocation>
        <location evidence="1">Nucleus</location>
    </subcellularLocation>
</comment>
<dbReference type="InterPro" id="IPR007309">
    <property type="entry name" value="TFIIIC_Bblock-bd"/>
</dbReference>
<dbReference type="GO" id="GO:0000127">
    <property type="term" value="C:transcription factor TFIIIC complex"/>
    <property type="evidence" value="ECO:0007669"/>
    <property type="project" value="InterPro"/>
</dbReference>
<evidence type="ECO:0000259" key="9">
    <source>
        <dbReference type="Pfam" id="PF21552"/>
    </source>
</evidence>
<dbReference type="GO" id="GO:0005634">
    <property type="term" value="C:nucleus"/>
    <property type="evidence" value="ECO:0007669"/>
    <property type="project" value="UniProtKB-SubCell"/>
</dbReference>
<dbReference type="GO" id="GO:0003677">
    <property type="term" value="F:DNA binding"/>
    <property type="evidence" value="ECO:0007669"/>
    <property type="project" value="UniProtKB-KW"/>
</dbReference>
<evidence type="ECO:0000313" key="11">
    <source>
        <dbReference type="Proteomes" id="UP000000598"/>
    </source>
</evidence>
<dbReference type="GO" id="GO:0006384">
    <property type="term" value="P:transcription initiation at RNA polymerase III promoter"/>
    <property type="evidence" value="ECO:0007669"/>
    <property type="project" value="InterPro"/>
</dbReference>
<keyword evidence="3" id="KW-0238">DNA-binding</keyword>
<keyword evidence="5" id="KW-0539">Nucleus</keyword>
<dbReference type="Pfam" id="PF21552">
    <property type="entry name" value="WHD_TFC3"/>
    <property type="match status" value="1"/>
</dbReference>
<dbReference type="PANTHER" id="PTHR15180:SF1">
    <property type="entry name" value="GENERAL TRANSCRIPTION FACTOR 3C POLYPEPTIDE 1"/>
    <property type="match status" value="1"/>
</dbReference>
<keyword evidence="2" id="KW-0597">Phosphoprotein</keyword>
<dbReference type="InParanoid" id="Q6CXF6"/>
<organism evidence="10 11">
    <name type="scientific">Kluyveromyces lactis (strain ATCC 8585 / CBS 2359 / DSM 70799 / NBRC 1267 / NRRL Y-1140 / WM37)</name>
    <name type="common">Yeast</name>
    <name type="synonym">Candida sphaerica</name>
    <dbReference type="NCBI Taxonomy" id="284590"/>
    <lineage>
        <taxon>Eukaryota</taxon>
        <taxon>Fungi</taxon>
        <taxon>Dikarya</taxon>
        <taxon>Ascomycota</taxon>
        <taxon>Saccharomycotina</taxon>
        <taxon>Saccharomycetes</taxon>
        <taxon>Saccharomycetales</taxon>
        <taxon>Saccharomycetaceae</taxon>
        <taxon>Kluyveromyces</taxon>
    </lineage>
</organism>
<feature type="region of interest" description="Disordered" evidence="6">
    <location>
        <begin position="272"/>
        <end position="301"/>
    </location>
</feature>
<feature type="domain" description="B-block binding subunit of TFIIIC" evidence="7">
    <location>
        <begin position="113"/>
        <end position="179"/>
    </location>
</feature>
<dbReference type="AlphaFoldDB" id="Q6CXF6"/>
<evidence type="ECO:0000256" key="2">
    <source>
        <dbReference type="ARBA" id="ARBA00022553"/>
    </source>
</evidence>
<evidence type="ECO:0000256" key="6">
    <source>
        <dbReference type="SAM" id="MobiDB-lite"/>
    </source>
</evidence>
<dbReference type="PaxDb" id="284590-Q6CXF6"/>
<reference evidence="10 11" key="1">
    <citation type="journal article" date="2004" name="Nature">
        <title>Genome evolution in yeasts.</title>
        <authorList>
            <consortium name="Genolevures"/>
            <person name="Dujon B."/>
            <person name="Sherman D."/>
            <person name="Fischer G."/>
            <person name="Durrens P."/>
            <person name="Casaregola S."/>
            <person name="Lafontaine I."/>
            <person name="de Montigny J."/>
            <person name="Marck C."/>
            <person name="Neuveglise C."/>
            <person name="Talla E."/>
            <person name="Goffard N."/>
            <person name="Frangeul L."/>
            <person name="Aigle M."/>
            <person name="Anthouard V."/>
            <person name="Babour A."/>
            <person name="Barbe V."/>
            <person name="Barnay S."/>
            <person name="Blanchin S."/>
            <person name="Beckerich J.M."/>
            <person name="Beyne E."/>
            <person name="Bleykasten C."/>
            <person name="Boisrame A."/>
            <person name="Boyer J."/>
            <person name="Cattolico L."/>
            <person name="Confanioleri F."/>
            <person name="de Daruvar A."/>
            <person name="Despons L."/>
            <person name="Fabre E."/>
            <person name="Fairhead C."/>
            <person name="Ferry-Dumazet H."/>
            <person name="Groppi A."/>
            <person name="Hantraye F."/>
            <person name="Hennequin C."/>
            <person name="Jauniaux N."/>
            <person name="Joyet P."/>
            <person name="Kachouri R."/>
            <person name="Kerrest A."/>
            <person name="Koszul R."/>
            <person name="Lemaire M."/>
            <person name="Lesur I."/>
            <person name="Ma L."/>
            <person name="Muller H."/>
            <person name="Nicaud J.M."/>
            <person name="Nikolski M."/>
            <person name="Oztas S."/>
            <person name="Ozier-Kalogeropoulos O."/>
            <person name="Pellenz S."/>
            <person name="Potier S."/>
            <person name="Richard G.F."/>
            <person name="Straub M.L."/>
            <person name="Suleau A."/>
            <person name="Swennene D."/>
            <person name="Tekaia F."/>
            <person name="Wesolowski-Louvel M."/>
            <person name="Westhof E."/>
            <person name="Wirth B."/>
            <person name="Zeniou-Meyer M."/>
            <person name="Zivanovic I."/>
            <person name="Bolotin-Fukuhara M."/>
            <person name="Thierry A."/>
            <person name="Bouchier C."/>
            <person name="Caudron B."/>
            <person name="Scarpelli C."/>
            <person name="Gaillardin C."/>
            <person name="Weissenbach J."/>
            <person name="Wincker P."/>
            <person name="Souciet J.L."/>
        </authorList>
    </citation>
    <scope>NUCLEOTIDE SEQUENCE [LARGE SCALE GENOMIC DNA]</scope>
    <source>
        <strain evidence="11">ATCC 8585 / CBS 2359 / DSM 70799 / NBRC 1267 / NRRL Y-1140 / WM37</strain>
    </source>
</reference>
<sequence>MTETTVLSPDELVQKVIDEISFRKGRISLNELWDYASEYVDLNDDNMKGYTLSNVLAHPDTILLLSGKIVNKSSMQYEDVVKNADSVQIGITDDRLWLTLTGHTKKEASVVGLAFDLLLEVAASKDKGINTMELAKNTGQDPRSVTGRIKKFSHLVTMNQLVYKGHLVKSLTLNRFVTEKQKKPYVNIKQHLSEIVQVVKNSKNGVRQVIDLKREMGFDKEKRLSKAFTSAISWLDQQGYLKKVIVISPANPSIKIRCVQFVKSYFPEEVTGNNEFEDESADEDENEGDGDEGGTGNDDVEKTSLDEEELMEGFDKVNATNILQDSNLVIQEAPSEKKEVTINRFYPLQTQIYSMADKAGLTGISTLDLISKFVGPDYKRCFSKNTEYFIEGTSQKSSKSFSDNDIGLVKIYDFEGKKKFHRIFTKKNFARLTDQEAGSRHKSLPEIEEQPHTLEELSKMNFVPLNASLRYMNDGDKDVFFWHGELDIPASTKTSVRGRKRITLPDAAAKPKRIKVANPTVDMKIEHDEPQIARNGTSITVNGFTGSSLKSIQRQKALLTVLKNSGGVRFIGDKFYDSISKSMGTDMILDKKTLKKESEILAESGKLKIVEDPNTRRRLLCLPEISDEKIEEYLIDSKDTRGKFNTEVVCKEDIYFFDQTEKDRFHRSAKAAKRIKEFERKNKKGQSSTAVDVSIEPALAPKKLRKRTTAAKKGASTKEAKPSSKSKSKKTEIPSNIRTTFHSGTKEGITALVYAVAITKSIKGQIAWDEITKLFPHNAIENLKKQWRVKRVRMGESGWRALMEKWRKIMVEAIKDERATLADAEQLNLVKLVDLWLSVEKDSTHTVKLYKEYSVNRAKYTFVPLTNKSKTETKGKGIAMSSMIQRECFLLNKKYSYQESVQPKSKSVEDEIKTVVRSMLFDKTLVEAGEVDILQQFNHEQVDKVILDMAKERLVTFVDSSKLQLTDKIYDVLKYLGDPSFLENSSAFRKTLIELFNNKNTLVLSEEPQRHIPCVLLDVIDNFNIKSAVVPLEVQHKKMYYTTRQYEVRALTPPLVFYSVDTIKEKKVKKVNIPVNKPFSRLWINGNSEIRPSVWKSVISILLKEILFNPGITESVISNRYATLLSSEEVSEVVKWLSNTQRISAIDYGGYTVCDGWYFALG</sequence>
<dbReference type="PANTHER" id="PTHR15180">
    <property type="entry name" value="GENERAL TRANSCRIPTION FACTOR 3C POLYPEPTIDE 1"/>
    <property type="match status" value="1"/>
</dbReference>
<dbReference type="HOGENOM" id="CLU_005481_0_0_1"/>
<dbReference type="OMA" id="MSSMIQR"/>
<keyword evidence="11" id="KW-1185">Reference proteome</keyword>
<dbReference type="InterPro" id="IPR044210">
    <property type="entry name" value="Tfc3-like"/>
</dbReference>
<evidence type="ECO:0000256" key="1">
    <source>
        <dbReference type="ARBA" id="ARBA00004123"/>
    </source>
</evidence>
<keyword evidence="4" id="KW-0804">Transcription</keyword>
<dbReference type="Proteomes" id="UP000000598">
    <property type="component" value="Chromosome A"/>
</dbReference>
<evidence type="ECO:0000256" key="4">
    <source>
        <dbReference type="ARBA" id="ARBA00023163"/>
    </source>
</evidence>
<evidence type="ECO:0000313" key="10">
    <source>
        <dbReference type="EMBL" id="CAH02971.1"/>
    </source>
</evidence>
<evidence type="ECO:0000259" key="8">
    <source>
        <dbReference type="Pfam" id="PF20222"/>
    </source>
</evidence>